<keyword evidence="2" id="KW-1185">Reference proteome</keyword>
<dbReference type="AlphaFoldDB" id="A0A8X6LJ51"/>
<comment type="caution">
    <text evidence="1">The sequence shown here is derived from an EMBL/GenBank/DDBJ whole genome shotgun (WGS) entry which is preliminary data.</text>
</comment>
<protein>
    <submittedName>
        <fullName evidence="1">Uncharacterized protein</fullName>
    </submittedName>
</protein>
<reference evidence="1" key="1">
    <citation type="submission" date="2020-07" db="EMBL/GenBank/DDBJ databases">
        <title>Multicomponent nature underlies the extraordinary mechanical properties of spider dragline silk.</title>
        <authorList>
            <person name="Kono N."/>
            <person name="Nakamura H."/>
            <person name="Mori M."/>
            <person name="Yoshida Y."/>
            <person name="Ohtoshi R."/>
            <person name="Malay A.D."/>
            <person name="Moran D.A.P."/>
            <person name="Tomita M."/>
            <person name="Numata K."/>
            <person name="Arakawa K."/>
        </authorList>
    </citation>
    <scope>NUCLEOTIDE SEQUENCE</scope>
</reference>
<accession>A0A8X6LJ51</accession>
<organism evidence="1 2">
    <name type="scientific">Trichonephila clavata</name>
    <name type="common">Joro spider</name>
    <name type="synonym">Nephila clavata</name>
    <dbReference type="NCBI Taxonomy" id="2740835"/>
    <lineage>
        <taxon>Eukaryota</taxon>
        <taxon>Metazoa</taxon>
        <taxon>Ecdysozoa</taxon>
        <taxon>Arthropoda</taxon>
        <taxon>Chelicerata</taxon>
        <taxon>Arachnida</taxon>
        <taxon>Araneae</taxon>
        <taxon>Araneomorphae</taxon>
        <taxon>Entelegynae</taxon>
        <taxon>Araneoidea</taxon>
        <taxon>Nephilidae</taxon>
        <taxon>Trichonephila</taxon>
    </lineage>
</organism>
<proteinExistence type="predicted"/>
<dbReference type="Proteomes" id="UP000887116">
    <property type="component" value="Unassembled WGS sequence"/>
</dbReference>
<sequence length="130" mass="14867">MSQSSTHRVFSFSSKNVDKVNKLLESRNCCPLSIQRISFVKYTDCTFLTKQNKAVGNSATVKLPVVICNGFFSLKRTHHAWFLCSFRNEEHLSLMGRTSRNFALRNTLNPLEYPSALVGKVHNYGSHRRI</sequence>
<evidence type="ECO:0000313" key="2">
    <source>
        <dbReference type="Proteomes" id="UP000887116"/>
    </source>
</evidence>
<name>A0A8X6LJ51_TRICU</name>
<gene>
    <name evidence="1" type="ORF">TNCT_285011</name>
</gene>
<evidence type="ECO:0000313" key="1">
    <source>
        <dbReference type="EMBL" id="GFR12731.1"/>
    </source>
</evidence>
<dbReference type="EMBL" id="BMAO01036726">
    <property type="protein sequence ID" value="GFR12731.1"/>
    <property type="molecule type" value="Genomic_DNA"/>
</dbReference>